<reference evidence="1 2" key="1">
    <citation type="submission" date="2017-07" db="EMBL/GenBank/DDBJ databases">
        <title>Draft whole genome sequences of clinical Proprionibacteriaceae strains.</title>
        <authorList>
            <person name="Bernier A.-M."/>
            <person name="Bernard K."/>
            <person name="Domingo M.-C."/>
        </authorList>
    </citation>
    <scope>NUCLEOTIDE SEQUENCE [LARGE SCALE GENOMIC DNA]</scope>
    <source>
        <strain evidence="1 2">NML 030167</strain>
    </source>
</reference>
<keyword evidence="2" id="KW-1185">Reference proteome</keyword>
<protein>
    <submittedName>
        <fullName evidence="1">Uncharacterized protein</fullName>
    </submittedName>
</protein>
<comment type="caution">
    <text evidence="1">The sequence shown here is derived from an EMBL/GenBank/DDBJ whole genome shotgun (WGS) entry which is preliminary data.</text>
</comment>
<dbReference type="InterPro" id="IPR027417">
    <property type="entry name" value="P-loop_NTPase"/>
</dbReference>
<dbReference type="Proteomes" id="UP000215896">
    <property type="component" value="Unassembled WGS sequence"/>
</dbReference>
<name>A0A255FYS5_9ACTN</name>
<proteinExistence type="predicted"/>
<organism evidence="1 2">
    <name type="scientific">Enemella evansiae</name>
    <dbReference type="NCBI Taxonomy" id="2016499"/>
    <lineage>
        <taxon>Bacteria</taxon>
        <taxon>Bacillati</taxon>
        <taxon>Actinomycetota</taxon>
        <taxon>Actinomycetes</taxon>
        <taxon>Propionibacteriales</taxon>
        <taxon>Propionibacteriaceae</taxon>
        <taxon>Enemella</taxon>
    </lineage>
</organism>
<gene>
    <name evidence="1" type="ORF">CGZ94_20175</name>
</gene>
<dbReference type="EMBL" id="NMVO01000018">
    <property type="protein sequence ID" value="OYO08815.1"/>
    <property type="molecule type" value="Genomic_DNA"/>
</dbReference>
<accession>A0A255FYS5</accession>
<evidence type="ECO:0000313" key="2">
    <source>
        <dbReference type="Proteomes" id="UP000215896"/>
    </source>
</evidence>
<evidence type="ECO:0000313" key="1">
    <source>
        <dbReference type="EMBL" id="OYO08815.1"/>
    </source>
</evidence>
<sequence>MQTKEIVGPLQFTPSGVFCWFILSPLNWEFLTLVERIAVWDVQRSRFGQLAESAEDGIRPIRIRRTTRPYAAFEWAAALDAAVPDPLPAVDDGETWDDYLAHGQRRLRSTGLDERLTAVGLRVADTPKPAVIADLAENDQPPGLEATRLLDAVLELEDVMSGGSLDARRARASDMAFLLHRSLAMGVPAPQSASEPTRWHGELGEFTDRTMWTAKPFGSTVQIHSETDAREAHRHVVTMTMGVMPDQTWPERGTDAWMMASDRLGFPVEWSLNGMLMSGAAIQNDAVFEFHRAEGIEKHYARHQETPPPAVARAIEGATETRDEVTEGTNRTGPRFRGTVRAAVYAPTEEEASERARKLMLLYNDSLHMPLTRTLDQARALREFVPGEPRVQKGWTRRFSVGYLAAAMPHIDAAVGTPSGPYIGYTSLSHRAVLNDLHYGPEQLNASGMVTVSASQGGGKSMLMGAQAYNAARAGEHTIMLDPSGPLAALAELPELAPFSRVLNLTEAEPGTLSPHQMVPTPRADQYTDGEGRRNELELERAIRMAKAERQQLLFDVLRMELAPSVLRTPGVDALLLDAIRNMGAHPEAEKVDETRWNPRWAMQWLQFQIGQGTEDAALARTILKELDNAAEFPMGELIIPDHDEPIGAVDVEDSTLVIVTMPGLEPAPTDVDREWWGAAERYAQPLLHLAAFFATKFIYGRPRAERKNCFLDENHLMARWGSGRAFNLRLARDSRKWNAGVMASSQDAADHLSIGNLDALVGGTWVGKCQSEAAARRGCVTLGISEDYFPVFLDLQPGEFVHRDHRRQCAKVKVDKDWHPSLASLETTPGRRRDEVDLRLEPTPFLDARLFTGHGLPDPRAKAAA</sequence>
<dbReference type="AlphaFoldDB" id="A0A255FYS5"/>
<dbReference type="SUPFAM" id="SSF52540">
    <property type="entry name" value="P-loop containing nucleoside triphosphate hydrolases"/>
    <property type="match status" value="1"/>
</dbReference>